<keyword evidence="7" id="KW-0408">Iron</keyword>
<keyword evidence="8" id="KW-0406">Ion transport</keyword>
<dbReference type="Pfam" id="PF00593">
    <property type="entry name" value="TonB_dep_Rec_b-barrel"/>
    <property type="match status" value="1"/>
</dbReference>
<evidence type="ECO:0000259" key="13">
    <source>
        <dbReference type="Pfam" id="PF00593"/>
    </source>
</evidence>
<dbReference type="InterPro" id="IPR039426">
    <property type="entry name" value="TonB-dep_rcpt-like"/>
</dbReference>
<feature type="domain" description="TonB-dependent receptor-like beta-barrel" evidence="13">
    <location>
        <begin position="15"/>
        <end position="487"/>
    </location>
</feature>
<comment type="caution">
    <text evidence="14">The sequence shown here is derived from an EMBL/GenBank/DDBJ whole genome shotgun (WGS) entry which is preliminary data.</text>
</comment>
<proteinExistence type="inferred from homology"/>
<sequence length="517" mass="57337">MYNIRKYVNPSLSFNLGKKTTLLVTGDYLSESLTPDFGIGSLNNGRAIPTMVPRSQYINTSWAYSQMNQFSGMAALNHQFNDNWHLNAIISGQRTDIDSYQASLPNTVSATGEWNRGLARANTKENEHTGQINLTGKFKTGSVSHQVLVGTDVAKVVNVTNGYSVAGQYISTYIYDKINTIDLNKYIQRTDIPTAVDTSRITAPVYRLGTYAQDLISFTDKIKMLTGIRWSWQETDQTNIQYLVKQTFGAGTAITKYDRAFSPKLAFIYQPISTSSVYVSYSNNFIVNTGTDVNTGQGLKPSLLNQYEIGSKNELFDGKIITNVSIYRIINSNLAVVSPIKADGTVNSDNTVKTFSGETTSDGFDIDIIGHFSKNFYFITGYSYNNARYTKTTGLKESPILGERLVISPVSTANATLFYTFTNPSLKKFKVGATAFYTGNRMAGYNNKVGQAQAYSRLIPVKGFTTLDLSAGYTYKKISLLASVTNVTNTMNYLIHDNYSITPIPPRQFLTTLSYKL</sequence>
<gene>
    <name evidence="14" type="ORF">GCM10022392_26500</name>
</gene>
<dbReference type="RefSeq" id="WP_345105320.1">
    <property type="nucleotide sequence ID" value="NZ_BAABCV010000009.1"/>
</dbReference>
<keyword evidence="9" id="KW-0798">TonB box</keyword>
<dbReference type="SUPFAM" id="SSF56935">
    <property type="entry name" value="Porins"/>
    <property type="match status" value="1"/>
</dbReference>
<dbReference type="InterPro" id="IPR036942">
    <property type="entry name" value="Beta-barrel_TonB_sf"/>
</dbReference>
<protein>
    <recommendedName>
        <fullName evidence="13">TonB-dependent receptor-like beta-barrel domain-containing protein</fullName>
    </recommendedName>
</protein>
<evidence type="ECO:0000256" key="1">
    <source>
        <dbReference type="ARBA" id="ARBA00004571"/>
    </source>
</evidence>
<dbReference type="PANTHER" id="PTHR32552">
    <property type="entry name" value="FERRICHROME IRON RECEPTOR-RELATED"/>
    <property type="match status" value="1"/>
</dbReference>
<name>A0ABP7WZZ7_9SPHI</name>
<keyword evidence="11 12" id="KW-0998">Cell outer membrane</keyword>
<evidence type="ECO:0000256" key="8">
    <source>
        <dbReference type="ARBA" id="ARBA00023065"/>
    </source>
</evidence>
<keyword evidence="15" id="KW-1185">Reference proteome</keyword>
<keyword evidence="4" id="KW-0410">Iron transport</keyword>
<evidence type="ECO:0000256" key="7">
    <source>
        <dbReference type="ARBA" id="ARBA00023004"/>
    </source>
</evidence>
<evidence type="ECO:0000256" key="4">
    <source>
        <dbReference type="ARBA" id="ARBA00022496"/>
    </source>
</evidence>
<keyword evidence="3 12" id="KW-1134">Transmembrane beta strand</keyword>
<evidence type="ECO:0000256" key="6">
    <source>
        <dbReference type="ARBA" id="ARBA00022729"/>
    </source>
</evidence>
<evidence type="ECO:0000313" key="15">
    <source>
        <dbReference type="Proteomes" id="UP001500841"/>
    </source>
</evidence>
<evidence type="ECO:0000256" key="10">
    <source>
        <dbReference type="ARBA" id="ARBA00023136"/>
    </source>
</evidence>
<dbReference type="Proteomes" id="UP001500841">
    <property type="component" value="Unassembled WGS sequence"/>
</dbReference>
<dbReference type="EMBL" id="BAABCV010000009">
    <property type="protein sequence ID" value="GAA4100591.1"/>
    <property type="molecule type" value="Genomic_DNA"/>
</dbReference>
<organism evidence="14 15">
    <name type="scientific">Mucilaginibacter panaciglaebae</name>
    <dbReference type="NCBI Taxonomy" id="502331"/>
    <lineage>
        <taxon>Bacteria</taxon>
        <taxon>Pseudomonadati</taxon>
        <taxon>Bacteroidota</taxon>
        <taxon>Sphingobacteriia</taxon>
        <taxon>Sphingobacteriales</taxon>
        <taxon>Sphingobacteriaceae</taxon>
        <taxon>Mucilaginibacter</taxon>
    </lineage>
</organism>
<evidence type="ECO:0000313" key="14">
    <source>
        <dbReference type="EMBL" id="GAA4100591.1"/>
    </source>
</evidence>
<evidence type="ECO:0000256" key="3">
    <source>
        <dbReference type="ARBA" id="ARBA00022452"/>
    </source>
</evidence>
<dbReference type="PROSITE" id="PS52016">
    <property type="entry name" value="TONB_DEPENDENT_REC_3"/>
    <property type="match status" value="1"/>
</dbReference>
<keyword evidence="10 12" id="KW-0472">Membrane</keyword>
<comment type="subcellular location">
    <subcellularLocation>
        <location evidence="1 12">Cell outer membrane</location>
        <topology evidence="1 12">Multi-pass membrane protein</topology>
    </subcellularLocation>
</comment>
<keyword evidence="2 12" id="KW-0813">Transport</keyword>
<dbReference type="Gene3D" id="2.40.170.20">
    <property type="entry name" value="TonB-dependent receptor, beta-barrel domain"/>
    <property type="match status" value="1"/>
</dbReference>
<dbReference type="PANTHER" id="PTHR32552:SF68">
    <property type="entry name" value="FERRICHROME OUTER MEMBRANE TRANSPORTER_PHAGE RECEPTOR"/>
    <property type="match status" value="1"/>
</dbReference>
<keyword evidence="5 12" id="KW-0812">Transmembrane</keyword>
<evidence type="ECO:0000256" key="11">
    <source>
        <dbReference type="ARBA" id="ARBA00023237"/>
    </source>
</evidence>
<evidence type="ECO:0000256" key="2">
    <source>
        <dbReference type="ARBA" id="ARBA00022448"/>
    </source>
</evidence>
<reference evidence="15" key="1">
    <citation type="journal article" date="2019" name="Int. J. Syst. Evol. Microbiol.">
        <title>The Global Catalogue of Microorganisms (GCM) 10K type strain sequencing project: providing services to taxonomists for standard genome sequencing and annotation.</title>
        <authorList>
            <consortium name="The Broad Institute Genomics Platform"/>
            <consortium name="The Broad Institute Genome Sequencing Center for Infectious Disease"/>
            <person name="Wu L."/>
            <person name="Ma J."/>
        </authorList>
    </citation>
    <scope>NUCLEOTIDE SEQUENCE [LARGE SCALE GENOMIC DNA]</scope>
    <source>
        <strain evidence="15">JCM 17085</strain>
    </source>
</reference>
<comment type="similarity">
    <text evidence="12">Belongs to the TonB-dependent receptor family.</text>
</comment>
<keyword evidence="6" id="KW-0732">Signal</keyword>
<accession>A0ABP7WZZ7</accession>
<evidence type="ECO:0000256" key="12">
    <source>
        <dbReference type="PROSITE-ProRule" id="PRU01360"/>
    </source>
</evidence>
<evidence type="ECO:0000256" key="9">
    <source>
        <dbReference type="ARBA" id="ARBA00023077"/>
    </source>
</evidence>
<evidence type="ECO:0000256" key="5">
    <source>
        <dbReference type="ARBA" id="ARBA00022692"/>
    </source>
</evidence>
<dbReference type="InterPro" id="IPR000531">
    <property type="entry name" value="Beta-barrel_TonB"/>
</dbReference>